<dbReference type="AlphaFoldDB" id="A0A9J6DN24"/>
<name>A0A9J6DN24_RHIMP</name>
<gene>
    <name evidence="2" type="ORF">HPB51_011677</name>
</gene>
<proteinExistence type="predicted"/>
<reference evidence="2" key="2">
    <citation type="submission" date="2021-09" db="EMBL/GenBank/DDBJ databases">
        <authorList>
            <person name="Jia N."/>
            <person name="Wang J."/>
            <person name="Shi W."/>
            <person name="Du L."/>
            <person name="Sun Y."/>
            <person name="Zhan W."/>
            <person name="Jiang J."/>
            <person name="Wang Q."/>
            <person name="Zhang B."/>
            <person name="Ji P."/>
            <person name="Sakyi L.B."/>
            <person name="Cui X."/>
            <person name="Yuan T."/>
            <person name="Jiang B."/>
            <person name="Yang W."/>
            <person name="Lam T.T.-Y."/>
            <person name="Chang Q."/>
            <person name="Ding S."/>
            <person name="Wang X."/>
            <person name="Zhu J."/>
            <person name="Ruan X."/>
            <person name="Zhao L."/>
            <person name="Wei J."/>
            <person name="Que T."/>
            <person name="Du C."/>
            <person name="Cheng J."/>
            <person name="Dai P."/>
            <person name="Han X."/>
            <person name="Huang E."/>
            <person name="Gao Y."/>
            <person name="Liu J."/>
            <person name="Shao H."/>
            <person name="Ye R."/>
            <person name="Li L."/>
            <person name="Wei W."/>
            <person name="Wang X."/>
            <person name="Wang C."/>
            <person name="Huo Q."/>
            <person name="Li W."/>
            <person name="Guo W."/>
            <person name="Chen H."/>
            <person name="Chen S."/>
            <person name="Zhou L."/>
            <person name="Zhou L."/>
            <person name="Ni X."/>
            <person name="Tian J."/>
            <person name="Zhou Y."/>
            <person name="Sheng Y."/>
            <person name="Liu T."/>
            <person name="Pan Y."/>
            <person name="Xia L."/>
            <person name="Li J."/>
            <person name="Zhao F."/>
            <person name="Cao W."/>
        </authorList>
    </citation>
    <scope>NUCLEOTIDE SEQUENCE</scope>
    <source>
        <strain evidence="2">Rmic-2018</strain>
        <tissue evidence="2">Larvae</tissue>
    </source>
</reference>
<feature type="region of interest" description="Disordered" evidence="1">
    <location>
        <begin position="1"/>
        <end position="25"/>
    </location>
</feature>
<evidence type="ECO:0000313" key="2">
    <source>
        <dbReference type="EMBL" id="KAH8023234.1"/>
    </source>
</evidence>
<sequence>MWVRQDGRCESTGGSTDFDESESNLGTSLSLAEDIATSLKMSCCQFDTDFLVGDTRAASLETSFLNRMSASLPYIEDTDTSASPLSSPCAGCELLPQDMSTTRSTPSPVDVQQSDACDVNSSDHMSSSLVAASVVDESLETPVSVMPEDDGLRTFSDSELHGLCEGVDMVQRVEAVKQQRCSCW</sequence>
<protein>
    <submittedName>
        <fullName evidence="2">Uncharacterized protein</fullName>
    </submittedName>
</protein>
<dbReference type="Proteomes" id="UP000821866">
    <property type="component" value="Chromosome 6"/>
</dbReference>
<comment type="caution">
    <text evidence="2">The sequence shown here is derived from an EMBL/GenBank/DDBJ whole genome shotgun (WGS) entry which is preliminary data.</text>
</comment>
<dbReference type="VEuPathDB" id="VectorBase:LOC119171664"/>
<accession>A0A9J6DN24</accession>
<dbReference type="EMBL" id="JABSTU010000008">
    <property type="protein sequence ID" value="KAH8023234.1"/>
    <property type="molecule type" value="Genomic_DNA"/>
</dbReference>
<keyword evidence="3" id="KW-1185">Reference proteome</keyword>
<evidence type="ECO:0000313" key="3">
    <source>
        <dbReference type="Proteomes" id="UP000821866"/>
    </source>
</evidence>
<evidence type="ECO:0000256" key="1">
    <source>
        <dbReference type="SAM" id="MobiDB-lite"/>
    </source>
</evidence>
<feature type="region of interest" description="Disordered" evidence="1">
    <location>
        <begin position="100"/>
        <end position="122"/>
    </location>
</feature>
<organism evidence="2 3">
    <name type="scientific">Rhipicephalus microplus</name>
    <name type="common">Cattle tick</name>
    <name type="synonym">Boophilus microplus</name>
    <dbReference type="NCBI Taxonomy" id="6941"/>
    <lineage>
        <taxon>Eukaryota</taxon>
        <taxon>Metazoa</taxon>
        <taxon>Ecdysozoa</taxon>
        <taxon>Arthropoda</taxon>
        <taxon>Chelicerata</taxon>
        <taxon>Arachnida</taxon>
        <taxon>Acari</taxon>
        <taxon>Parasitiformes</taxon>
        <taxon>Ixodida</taxon>
        <taxon>Ixodoidea</taxon>
        <taxon>Ixodidae</taxon>
        <taxon>Rhipicephalinae</taxon>
        <taxon>Rhipicephalus</taxon>
        <taxon>Boophilus</taxon>
    </lineage>
</organism>
<reference evidence="2" key="1">
    <citation type="journal article" date="2020" name="Cell">
        <title>Large-Scale Comparative Analyses of Tick Genomes Elucidate Their Genetic Diversity and Vector Capacities.</title>
        <authorList>
            <consortium name="Tick Genome and Microbiome Consortium (TIGMIC)"/>
            <person name="Jia N."/>
            <person name="Wang J."/>
            <person name="Shi W."/>
            <person name="Du L."/>
            <person name="Sun Y."/>
            <person name="Zhan W."/>
            <person name="Jiang J.F."/>
            <person name="Wang Q."/>
            <person name="Zhang B."/>
            <person name="Ji P."/>
            <person name="Bell-Sakyi L."/>
            <person name="Cui X.M."/>
            <person name="Yuan T.T."/>
            <person name="Jiang B.G."/>
            <person name="Yang W.F."/>
            <person name="Lam T.T."/>
            <person name="Chang Q.C."/>
            <person name="Ding S.J."/>
            <person name="Wang X.J."/>
            <person name="Zhu J.G."/>
            <person name="Ruan X.D."/>
            <person name="Zhao L."/>
            <person name="Wei J.T."/>
            <person name="Ye R.Z."/>
            <person name="Que T.C."/>
            <person name="Du C.H."/>
            <person name="Zhou Y.H."/>
            <person name="Cheng J.X."/>
            <person name="Dai P.F."/>
            <person name="Guo W.B."/>
            <person name="Han X.H."/>
            <person name="Huang E.J."/>
            <person name="Li L.F."/>
            <person name="Wei W."/>
            <person name="Gao Y.C."/>
            <person name="Liu J.Z."/>
            <person name="Shao H.Z."/>
            <person name="Wang X."/>
            <person name="Wang C.C."/>
            <person name="Yang T.C."/>
            <person name="Huo Q.B."/>
            <person name="Li W."/>
            <person name="Chen H.Y."/>
            <person name="Chen S.E."/>
            <person name="Zhou L.G."/>
            <person name="Ni X.B."/>
            <person name="Tian J.H."/>
            <person name="Sheng Y."/>
            <person name="Liu T."/>
            <person name="Pan Y.S."/>
            <person name="Xia L.Y."/>
            <person name="Li J."/>
            <person name="Zhao F."/>
            <person name="Cao W.C."/>
        </authorList>
    </citation>
    <scope>NUCLEOTIDE SEQUENCE</scope>
    <source>
        <strain evidence="2">Rmic-2018</strain>
    </source>
</reference>